<proteinExistence type="predicted"/>
<dbReference type="Proteomes" id="UP000298246">
    <property type="component" value="Unassembled WGS sequence"/>
</dbReference>
<reference evidence="1 2" key="1">
    <citation type="submission" date="2017-03" db="EMBL/GenBank/DDBJ databases">
        <title>Isolation of Levoglucosan Utilizing Bacteria.</title>
        <authorList>
            <person name="Arya A.S."/>
        </authorList>
    </citation>
    <scope>NUCLEOTIDE SEQUENCE [LARGE SCALE GENOMIC DNA]</scope>
    <source>
        <strain evidence="1 2">MEC069</strain>
    </source>
</reference>
<dbReference type="AlphaFoldDB" id="A0A4Y8QAL1"/>
<name>A0A4Y8QAL1_9BACL</name>
<evidence type="ECO:0000313" key="2">
    <source>
        <dbReference type="Proteomes" id="UP000298246"/>
    </source>
</evidence>
<dbReference type="PANTHER" id="PTHR12993">
    <property type="entry name" value="N-ACETYLGLUCOSAMINYL-PHOSPHATIDYLINOSITOL DE-N-ACETYLASE-RELATED"/>
    <property type="match status" value="1"/>
</dbReference>
<sequence length="237" mass="25470">MRAASIAFVYAHPDDETFLSAALIRRLADRGAQSALLLATSGDAGRNGPFAELSPAELGVRREAEMARAAAILGVSRVDYLRRPDGKLAEVDRETLAEDVAAFVNATDAQIVVTFPADGGNGHPDHRAISAAATAAVVSGRCPCVRELYQIYAGALRETDVQPALQLDTAPDWPMKAAALRAHESQAAAIERYFGPLGPEAPERVRYEAFALRWRDGRDWPQADEPALLAQILQATP</sequence>
<evidence type="ECO:0000313" key="1">
    <source>
        <dbReference type="EMBL" id="TFE91944.1"/>
    </source>
</evidence>
<comment type="caution">
    <text evidence="1">The sequence shown here is derived from an EMBL/GenBank/DDBJ whole genome shotgun (WGS) entry which is preliminary data.</text>
</comment>
<dbReference type="RefSeq" id="WP_134748947.1">
    <property type="nucleotide sequence ID" value="NZ_MYFO02000001.1"/>
</dbReference>
<organism evidence="1 2">
    <name type="scientific">Paenibacillus athensensis</name>
    <dbReference type="NCBI Taxonomy" id="1967502"/>
    <lineage>
        <taxon>Bacteria</taxon>
        <taxon>Bacillati</taxon>
        <taxon>Bacillota</taxon>
        <taxon>Bacilli</taxon>
        <taxon>Bacillales</taxon>
        <taxon>Paenibacillaceae</taxon>
        <taxon>Paenibacillus</taxon>
    </lineage>
</organism>
<accession>A0A4Y8QAL1</accession>
<evidence type="ECO:0008006" key="3">
    <source>
        <dbReference type="Google" id="ProtNLM"/>
    </source>
</evidence>
<dbReference type="OrthoDB" id="9790023at2"/>
<dbReference type="GO" id="GO:0016811">
    <property type="term" value="F:hydrolase activity, acting on carbon-nitrogen (but not peptide) bonds, in linear amides"/>
    <property type="evidence" value="ECO:0007669"/>
    <property type="project" value="TreeGrafter"/>
</dbReference>
<dbReference type="EMBL" id="MYFO01000001">
    <property type="protein sequence ID" value="TFE91944.1"/>
    <property type="molecule type" value="Genomic_DNA"/>
</dbReference>
<protein>
    <recommendedName>
        <fullName evidence="3">N-acetylglucosaminyl deacetylase, LmbE family</fullName>
    </recommendedName>
</protein>
<keyword evidence="2" id="KW-1185">Reference proteome</keyword>
<dbReference type="InterPro" id="IPR024078">
    <property type="entry name" value="LmbE-like_dom_sf"/>
</dbReference>
<dbReference type="PANTHER" id="PTHR12993:SF11">
    <property type="entry name" value="N-ACETYLGLUCOSAMINYL-PHOSPHATIDYLINOSITOL DE-N-ACETYLASE"/>
    <property type="match status" value="1"/>
</dbReference>
<gene>
    <name evidence="1" type="ORF">B5M42_01525</name>
</gene>
<dbReference type="InterPro" id="IPR003737">
    <property type="entry name" value="GlcNAc_PI_deacetylase-related"/>
</dbReference>
<dbReference type="SUPFAM" id="SSF102588">
    <property type="entry name" value="LmbE-like"/>
    <property type="match status" value="1"/>
</dbReference>
<dbReference type="Gene3D" id="3.40.50.10320">
    <property type="entry name" value="LmbE-like"/>
    <property type="match status" value="1"/>
</dbReference>
<dbReference type="Pfam" id="PF02585">
    <property type="entry name" value="PIG-L"/>
    <property type="match status" value="1"/>
</dbReference>